<dbReference type="AlphaFoldDB" id="A0A5J9TSV2"/>
<gene>
    <name evidence="1" type="ORF">EJB05_37912</name>
</gene>
<sequence>MRGRWLLNSGLPPTQEDGWLRECPLLPMKCAIKREGTPKNNSYERHWENKKSTRGFCFCWAWSSTRHYRMTSCRRYCETARSRRKYEEMEEAPKNNRHGRHQESLMQDHLEEMPLDESFQTSISSSPEKDMVPAIWQISNHISMSLLSTHLLKNCNAKPKISLIQIMKLGKFCPSKLRYNLDQKEKANPTSLVKDDLMNRGIKCRKENSSIYCY</sequence>
<evidence type="ECO:0000313" key="2">
    <source>
        <dbReference type="Proteomes" id="UP000324897"/>
    </source>
</evidence>
<dbReference type="Gramene" id="TVU14442">
    <property type="protein sequence ID" value="TVU14442"/>
    <property type="gene ID" value="EJB05_37912"/>
</dbReference>
<accession>A0A5J9TSV2</accession>
<protein>
    <submittedName>
        <fullName evidence="1">Uncharacterized protein</fullName>
    </submittedName>
</protein>
<evidence type="ECO:0000313" key="1">
    <source>
        <dbReference type="EMBL" id="TVU14442.1"/>
    </source>
</evidence>
<dbReference type="Proteomes" id="UP000324897">
    <property type="component" value="Unassembled WGS sequence"/>
</dbReference>
<name>A0A5J9TSV2_9POAL</name>
<feature type="non-terminal residue" evidence="1">
    <location>
        <position position="1"/>
    </location>
</feature>
<comment type="caution">
    <text evidence="1">The sequence shown here is derived from an EMBL/GenBank/DDBJ whole genome shotgun (WGS) entry which is preliminary data.</text>
</comment>
<reference evidence="1 2" key="1">
    <citation type="journal article" date="2019" name="Sci. Rep.">
        <title>A high-quality genome of Eragrostis curvula grass provides insights into Poaceae evolution and supports new strategies to enhance forage quality.</title>
        <authorList>
            <person name="Carballo J."/>
            <person name="Santos B.A.C.M."/>
            <person name="Zappacosta D."/>
            <person name="Garbus I."/>
            <person name="Selva J.P."/>
            <person name="Gallo C.A."/>
            <person name="Diaz A."/>
            <person name="Albertini E."/>
            <person name="Caccamo M."/>
            <person name="Echenique V."/>
        </authorList>
    </citation>
    <scope>NUCLEOTIDE SEQUENCE [LARGE SCALE GENOMIC DNA]</scope>
    <source>
        <strain evidence="2">cv. Victoria</strain>
        <tissue evidence="1">Leaf</tissue>
    </source>
</reference>
<dbReference type="EMBL" id="RWGY01000031">
    <property type="protein sequence ID" value="TVU14442.1"/>
    <property type="molecule type" value="Genomic_DNA"/>
</dbReference>
<organism evidence="1 2">
    <name type="scientific">Eragrostis curvula</name>
    <name type="common">weeping love grass</name>
    <dbReference type="NCBI Taxonomy" id="38414"/>
    <lineage>
        <taxon>Eukaryota</taxon>
        <taxon>Viridiplantae</taxon>
        <taxon>Streptophyta</taxon>
        <taxon>Embryophyta</taxon>
        <taxon>Tracheophyta</taxon>
        <taxon>Spermatophyta</taxon>
        <taxon>Magnoliopsida</taxon>
        <taxon>Liliopsida</taxon>
        <taxon>Poales</taxon>
        <taxon>Poaceae</taxon>
        <taxon>PACMAD clade</taxon>
        <taxon>Chloridoideae</taxon>
        <taxon>Eragrostideae</taxon>
        <taxon>Eragrostidinae</taxon>
        <taxon>Eragrostis</taxon>
    </lineage>
</organism>
<keyword evidence="2" id="KW-1185">Reference proteome</keyword>
<proteinExistence type="predicted"/>